<name>A0A1H6E5Z3_9ACTN</name>
<reference evidence="5 6" key="1">
    <citation type="submission" date="2016-10" db="EMBL/GenBank/DDBJ databases">
        <authorList>
            <person name="de Groot N.N."/>
        </authorList>
    </citation>
    <scope>NUCLEOTIDE SEQUENCE [LARGE SCALE GENOMIC DNA]</scope>
    <source>
        <strain evidence="5 6">CGMCC 4.2023</strain>
    </source>
</reference>
<dbReference type="InterPro" id="IPR036388">
    <property type="entry name" value="WH-like_DNA-bd_sf"/>
</dbReference>
<dbReference type="Gene3D" id="1.10.10.10">
    <property type="entry name" value="Winged helix-like DNA-binding domain superfamily/Winged helix DNA-binding domain"/>
    <property type="match status" value="1"/>
</dbReference>
<keyword evidence="1" id="KW-0805">Transcription regulation</keyword>
<evidence type="ECO:0000256" key="3">
    <source>
        <dbReference type="ARBA" id="ARBA00023163"/>
    </source>
</evidence>
<keyword evidence="6" id="KW-1185">Reference proteome</keyword>
<dbReference type="Proteomes" id="UP000236754">
    <property type="component" value="Unassembled WGS sequence"/>
</dbReference>
<evidence type="ECO:0000259" key="4">
    <source>
        <dbReference type="PROSITE" id="PS50043"/>
    </source>
</evidence>
<organism evidence="5 6">
    <name type="scientific">Actinacidiphila yanglinensis</name>
    <dbReference type="NCBI Taxonomy" id="310779"/>
    <lineage>
        <taxon>Bacteria</taxon>
        <taxon>Bacillati</taxon>
        <taxon>Actinomycetota</taxon>
        <taxon>Actinomycetes</taxon>
        <taxon>Kitasatosporales</taxon>
        <taxon>Streptomycetaceae</taxon>
        <taxon>Actinacidiphila</taxon>
    </lineage>
</organism>
<keyword evidence="2" id="KW-0238">DNA-binding</keyword>
<dbReference type="PRINTS" id="PR00038">
    <property type="entry name" value="HTHLUXR"/>
</dbReference>
<dbReference type="CDD" id="cd06170">
    <property type="entry name" value="LuxR_C_like"/>
    <property type="match status" value="1"/>
</dbReference>
<protein>
    <submittedName>
        <fullName evidence="5">Regulatory protein, luxR family</fullName>
    </submittedName>
</protein>
<dbReference type="GO" id="GO:0006355">
    <property type="term" value="P:regulation of DNA-templated transcription"/>
    <property type="evidence" value="ECO:0007669"/>
    <property type="project" value="InterPro"/>
</dbReference>
<dbReference type="SUPFAM" id="SSF46894">
    <property type="entry name" value="C-terminal effector domain of the bipartite response regulators"/>
    <property type="match status" value="1"/>
</dbReference>
<keyword evidence="3" id="KW-0804">Transcription</keyword>
<dbReference type="SMART" id="SM00421">
    <property type="entry name" value="HTH_LUXR"/>
    <property type="match status" value="1"/>
</dbReference>
<gene>
    <name evidence="5" type="ORF">SAMN05216223_125122</name>
</gene>
<dbReference type="PANTHER" id="PTHR44688:SF16">
    <property type="entry name" value="DNA-BINDING TRANSCRIPTIONAL ACTIVATOR DEVR_DOSR"/>
    <property type="match status" value="1"/>
</dbReference>
<dbReference type="InterPro" id="IPR000792">
    <property type="entry name" value="Tscrpt_reg_LuxR_C"/>
</dbReference>
<dbReference type="EMBL" id="FNVU01000025">
    <property type="protein sequence ID" value="SEG92305.1"/>
    <property type="molecule type" value="Genomic_DNA"/>
</dbReference>
<evidence type="ECO:0000256" key="2">
    <source>
        <dbReference type="ARBA" id="ARBA00023125"/>
    </source>
</evidence>
<feature type="domain" description="HTH luxR-type" evidence="4">
    <location>
        <begin position="1"/>
        <end position="60"/>
    </location>
</feature>
<proteinExistence type="predicted"/>
<dbReference type="AlphaFoldDB" id="A0A1H6E5Z3"/>
<evidence type="ECO:0000313" key="5">
    <source>
        <dbReference type="EMBL" id="SEG92305.1"/>
    </source>
</evidence>
<evidence type="ECO:0000313" key="6">
    <source>
        <dbReference type="Proteomes" id="UP000236754"/>
    </source>
</evidence>
<dbReference type="GO" id="GO:0003677">
    <property type="term" value="F:DNA binding"/>
    <property type="evidence" value="ECO:0007669"/>
    <property type="project" value="UniProtKB-KW"/>
</dbReference>
<dbReference type="PANTHER" id="PTHR44688">
    <property type="entry name" value="DNA-BINDING TRANSCRIPTIONAL ACTIVATOR DEVR_DOSR"/>
    <property type="match status" value="1"/>
</dbReference>
<dbReference type="Pfam" id="PF00196">
    <property type="entry name" value="GerE"/>
    <property type="match status" value="1"/>
</dbReference>
<dbReference type="InterPro" id="IPR016032">
    <property type="entry name" value="Sig_transdc_resp-reg_C-effctor"/>
</dbReference>
<evidence type="ECO:0000256" key="1">
    <source>
        <dbReference type="ARBA" id="ARBA00023015"/>
    </source>
</evidence>
<accession>A0A1H6E5Z3</accession>
<sequence>MLTTRELRIAELAARGLSNQEIGERLGLPSRTVGACLYRIFSRLGVTARAQLGEALKEHVAPAPAACVV</sequence>
<dbReference type="RefSeq" id="WP_103890314.1">
    <property type="nucleotide sequence ID" value="NZ_FNVU01000025.1"/>
</dbReference>
<dbReference type="OrthoDB" id="7053960at2"/>
<dbReference type="PROSITE" id="PS50043">
    <property type="entry name" value="HTH_LUXR_2"/>
    <property type="match status" value="1"/>
</dbReference>
<dbReference type="PROSITE" id="PS00622">
    <property type="entry name" value="HTH_LUXR_1"/>
    <property type="match status" value="1"/>
</dbReference>